<evidence type="ECO:0000256" key="2">
    <source>
        <dbReference type="ARBA" id="ARBA00023157"/>
    </source>
</evidence>
<feature type="domain" description="Peptidase S1" evidence="4">
    <location>
        <begin position="42"/>
        <end position="348"/>
    </location>
</feature>
<gene>
    <name evidence="5" type="ORF">HNQ51_001133</name>
</gene>
<keyword evidence="3" id="KW-0732">Signal</keyword>
<dbReference type="Pfam" id="PF00089">
    <property type="entry name" value="Trypsin"/>
    <property type="match status" value="1"/>
</dbReference>
<dbReference type="Gene3D" id="2.40.10.10">
    <property type="entry name" value="Trypsin-like serine proteases"/>
    <property type="match status" value="1"/>
</dbReference>
<dbReference type="SMART" id="SM00020">
    <property type="entry name" value="Tryp_SPc"/>
    <property type="match status" value="1"/>
</dbReference>
<dbReference type="PRINTS" id="PR00722">
    <property type="entry name" value="CHYMOTRYPSIN"/>
</dbReference>
<dbReference type="PROSITE" id="PS00134">
    <property type="entry name" value="TRYPSIN_HIS"/>
    <property type="match status" value="1"/>
</dbReference>
<keyword evidence="6" id="KW-1185">Reference proteome</keyword>
<dbReference type="SUPFAM" id="SSF50494">
    <property type="entry name" value="Trypsin-like serine proteases"/>
    <property type="match status" value="1"/>
</dbReference>
<dbReference type="GO" id="GO:0004252">
    <property type="term" value="F:serine-type endopeptidase activity"/>
    <property type="evidence" value="ECO:0007669"/>
    <property type="project" value="InterPro"/>
</dbReference>
<dbReference type="GO" id="GO:0006508">
    <property type="term" value="P:proteolysis"/>
    <property type="evidence" value="ECO:0007669"/>
    <property type="project" value="InterPro"/>
</dbReference>
<dbReference type="InterPro" id="IPR001314">
    <property type="entry name" value="Peptidase_S1A"/>
</dbReference>
<feature type="chain" id="PRO_5032998307" description="Peptidase S1 domain-containing protein" evidence="3">
    <location>
        <begin position="22"/>
        <end position="373"/>
    </location>
</feature>
<accession>A0A840S5R4</accession>
<dbReference type="InterPro" id="IPR001254">
    <property type="entry name" value="Trypsin_dom"/>
</dbReference>
<evidence type="ECO:0000256" key="1">
    <source>
        <dbReference type="ARBA" id="ARBA00007664"/>
    </source>
</evidence>
<dbReference type="PANTHER" id="PTHR24276">
    <property type="entry name" value="POLYSERASE-RELATED"/>
    <property type="match status" value="1"/>
</dbReference>
<evidence type="ECO:0000313" key="5">
    <source>
        <dbReference type="EMBL" id="MBB5203840.1"/>
    </source>
</evidence>
<sequence length="373" mass="38723">MKHCLSLLAGAALLACSTAHASPARVQTGSFGEMTWTAANTIVGQNSTATAAAGGNPLYFAEMPKYNGVAYLVMDYGSAGSFVCSGTLLPSRAAILTAAHCVSNGMPDRPLSTTVHFYTGNNPDTIVSSAPTFSYQVSHYNVHEKYTGDVIDQNDIAILRLSQFVDSSVKSYDLYTADLTGVDYNVAGYGGRSTVGGATGVNAGTGRLRQGDNRYDYRLGDADFGGIWSPILGQPAEQIAYTYLADFDNGTADNDANCLVATDGIGLAASAKYCDTGRGATEVSTAGGDSGGPQFVDGKIASVTSFGLTFGPGFGDVDKVRGPNSSFGELNGFVPVSIHEDFIRKNSVPEPVSLALVGTALLAGGFARRSKKA</sequence>
<dbReference type="InterPro" id="IPR043504">
    <property type="entry name" value="Peptidase_S1_PA_chymotrypsin"/>
</dbReference>
<dbReference type="InterPro" id="IPR009003">
    <property type="entry name" value="Peptidase_S1_PA"/>
</dbReference>
<dbReference type="AlphaFoldDB" id="A0A840S5R4"/>
<dbReference type="PANTHER" id="PTHR24276:SF98">
    <property type="entry name" value="FI18310P1-RELATED"/>
    <property type="match status" value="1"/>
</dbReference>
<dbReference type="NCBIfam" id="TIGR02595">
    <property type="entry name" value="PEP_CTERM"/>
    <property type="match status" value="1"/>
</dbReference>
<comment type="similarity">
    <text evidence="1">Belongs to the peptidase S1 family.</text>
</comment>
<dbReference type="PROSITE" id="PS50240">
    <property type="entry name" value="TRYPSIN_DOM"/>
    <property type="match status" value="1"/>
</dbReference>
<evidence type="ECO:0000256" key="3">
    <source>
        <dbReference type="SAM" id="SignalP"/>
    </source>
</evidence>
<evidence type="ECO:0000313" key="6">
    <source>
        <dbReference type="Proteomes" id="UP000554837"/>
    </source>
</evidence>
<evidence type="ECO:0000259" key="4">
    <source>
        <dbReference type="PROSITE" id="PS50240"/>
    </source>
</evidence>
<dbReference type="PROSITE" id="PS51257">
    <property type="entry name" value="PROKAR_LIPOPROTEIN"/>
    <property type="match status" value="1"/>
</dbReference>
<dbReference type="RefSeq" id="WP_138857138.1">
    <property type="nucleotide sequence ID" value="NZ_CP040709.1"/>
</dbReference>
<protein>
    <recommendedName>
        <fullName evidence="4">Peptidase S1 domain-containing protein</fullName>
    </recommendedName>
</protein>
<keyword evidence="2" id="KW-1015">Disulfide bond</keyword>
<name>A0A840S5R4_9BURK</name>
<dbReference type="OrthoDB" id="8884718at2"/>
<dbReference type="InterPro" id="IPR050430">
    <property type="entry name" value="Peptidase_S1"/>
</dbReference>
<dbReference type="InterPro" id="IPR018114">
    <property type="entry name" value="TRYPSIN_HIS"/>
</dbReference>
<dbReference type="Proteomes" id="UP000554837">
    <property type="component" value="Unassembled WGS sequence"/>
</dbReference>
<feature type="signal peptide" evidence="3">
    <location>
        <begin position="1"/>
        <end position="21"/>
    </location>
</feature>
<dbReference type="EMBL" id="JACHHO010000001">
    <property type="protein sequence ID" value="MBB5203840.1"/>
    <property type="molecule type" value="Genomic_DNA"/>
</dbReference>
<reference evidence="5 6" key="1">
    <citation type="submission" date="2020-08" db="EMBL/GenBank/DDBJ databases">
        <title>Genomic Encyclopedia of Type Strains, Phase IV (KMG-IV): sequencing the most valuable type-strain genomes for metagenomic binning, comparative biology and taxonomic classification.</title>
        <authorList>
            <person name="Goeker M."/>
        </authorList>
    </citation>
    <scope>NUCLEOTIDE SEQUENCE [LARGE SCALE GENOMIC DNA]</scope>
    <source>
        <strain evidence="5 6">DSM 23958</strain>
    </source>
</reference>
<proteinExistence type="inferred from homology"/>
<dbReference type="InterPro" id="IPR013424">
    <property type="entry name" value="Ice-binding_C"/>
</dbReference>
<organism evidence="5 6">
    <name type="scientific">Inhella inkyongensis</name>
    <dbReference type="NCBI Taxonomy" id="392593"/>
    <lineage>
        <taxon>Bacteria</taxon>
        <taxon>Pseudomonadati</taxon>
        <taxon>Pseudomonadota</taxon>
        <taxon>Betaproteobacteria</taxon>
        <taxon>Burkholderiales</taxon>
        <taxon>Sphaerotilaceae</taxon>
        <taxon>Inhella</taxon>
    </lineage>
</organism>
<comment type="caution">
    <text evidence="5">The sequence shown here is derived from an EMBL/GenBank/DDBJ whole genome shotgun (WGS) entry which is preliminary data.</text>
</comment>